<protein>
    <recommendedName>
        <fullName evidence="1">Mos1 transposase HTH domain-containing protein</fullName>
    </recommendedName>
</protein>
<dbReference type="Pfam" id="PF01359">
    <property type="entry name" value="Transposase_1"/>
    <property type="match status" value="1"/>
</dbReference>
<dbReference type="InterPro" id="IPR052709">
    <property type="entry name" value="Transposase-MT_Hybrid"/>
</dbReference>
<dbReference type="Pfam" id="PF17906">
    <property type="entry name" value="HTH_48"/>
    <property type="match status" value="1"/>
</dbReference>
<feature type="domain" description="Mos1 transposase HTH" evidence="1">
    <location>
        <begin position="8"/>
        <end position="56"/>
    </location>
</feature>
<dbReference type="GO" id="GO:0003690">
    <property type="term" value="F:double-stranded DNA binding"/>
    <property type="evidence" value="ECO:0007669"/>
    <property type="project" value="TreeGrafter"/>
</dbReference>
<dbReference type="GO" id="GO:0003697">
    <property type="term" value="F:single-stranded DNA binding"/>
    <property type="evidence" value="ECO:0007669"/>
    <property type="project" value="TreeGrafter"/>
</dbReference>
<reference evidence="2" key="1">
    <citation type="submission" date="2021-03" db="EMBL/GenBank/DDBJ databases">
        <title>Chromosome level genome of the anhydrobiotic midge Polypedilum vanderplanki.</title>
        <authorList>
            <person name="Yoshida Y."/>
            <person name="Kikawada T."/>
            <person name="Gusev O."/>
        </authorList>
    </citation>
    <scope>NUCLEOTIDE SEQUENCE</scope>
    <source>
        <strain evidence="2">NIAS01</strain>
        <tissue evidence="2">Whole body or cell culture</tissue>
    </source>
</reference>
<dbReference type="GO" id="GO:0000793">
    <property type="term" value="C:condensed chromosome"/>
    <property type="evidence" value="ECO:0007669"/>
    <property type="project" value="TreeGrafter"/>
</dbReference>
<dbReference type="GO" id="GO:0042800">
    <property type="term" value="F:histone H3K4 methyltransferase activity"/>
    <property type="evidence" value="ECO:0007669"/>
    <property type="project" value="TreeGrafter"/>
</dbReference>
<dbReference type="InterPro" id="IPR001888">
    <property type="entry name" value="Transposase_1"/>
</dbReference>
<dbReference type="GO" id="GO:0031297">
    <property type="term" value="P:replication fork processing"/>
    <property type="evidence" value="ECO:0007669"/>
    <property type="project" value="TreeGrafter"/>
</dbReference>
<dbReference type="GO" id="GO:0044774">
    <property type="term" value="P:mitotic DNA integrity checkpoint signaling"/>
    <property type="evidence" value="ECO:0007669"/>
    <property type="project" value="TreeGrafter"/>
</dbReference>
<gene>
    <name evidence="2" type="ORF">PVAND_014371</name>
</gene>
<evidence type="ECO:0000313" key="2">
    <source>
        <dbReference type="EMBL" id="KAG5666336.1"/>
    </source>
</evidence>
<accession>A0A9J6B9R2</accession>
<organism evidence="2 3">
    <name type="scientific">Polypedilum vanderplanki</name>
    <name type="common">Sleeping chironomid midge</name>
    <dbReference type="NCBI Taxonomy" id="319348"/>
    <lineage>
        <taxon>Eukaryota</taxon>
        <taxon>Metazoa</taxon>
        <taxon>Ecdysozoa</taxon>
        <taxon>Arthropoda</taxon>
        <taxon>Hexapoda</taxon>
        <taxon>Insecta</taxon>
        <taxon>Pterygota</taxon>
        <taxon>Neoptera</taxon>
        <taxon>Endopterygota</taxon>
        <taxon>Diptera</taxon>
        <taxon>Nematocera</taxon>
        <taxon>Chironomoidea</taxon>
        <taxon>Chironomidae</taxon>
        <taxon>Chironominae</taxon>
        <taxon>Polypedilum</taxon>
        <taxon>Polypedilum</taxon>
    </lineage>
</organism>
<dbReference type="InterPro" id="IPR041426">
    <property type="entry name" value="Mos1_HTH"/>
</dbReference>
<dbReference type="GO" id="GO:0046975">
    <property type="term" value="F:histone H3K36 methyltransferase activity"/>
    <property type="evidence" value="ECO:0007669"/>
    <property type="project" value="TreeGrafter"/>
</dbReference>
<evidence type="ECO:0000313" key="3">
    <source>
        <dbReference type="Proteomes" id="UP001107558"/>
    </source>
</evidence>
<dbReference type="GO" id="GO:0006303">
    <property type="term" value="P:double-strand break repair via nonhomologous end joining"/>
    <property type="evidence" value="ECO:0007669"/>
    <property type="project" value="TreeGrafter"/>
</dbReference>
<sequence length="343" mass="40061">MKNSKIEKDHIRHLLLFNYNKGMKARAAFREIDKVYPGSISVVSAIRWFKKFREGDLSLKRKEGTGKEKTFSDDDLKLVVKSNPYMTLNDFAAIFDVTKSCLSKRMKVINFTNKNTLWVPHVLSNKNKCDRLTICMELLKRYQEENFLDYIVTGDETWVLYENVAQRREWSERGEIPGKTAKAGLHPKKILLSLWWDVKGIIYLEFLNRNETINAIKYQQQLRDLREALALSRPSLFNRGKVHFHHDNARPHTARDTVALLKSFEWNIIPQAPYSPDLAPSDYYLFTALKNALKNKKFTNDNELKDFVKKFFASKEPTFYKKGIYKLPSLWQSVVNCGGDYAK</sequence>
<dbReference type="InterPro" id="IPR036397">
    <property type="entry name" value="RNaseH_sf"/>
</dbReference>
<dbReference type="Gene3D" id="1.10.10.1450">
    <property type="match status" value="1"/>
</dbReference>
<name>A0A9J6B9R2_POLVA</name>
<dbReference type="EMBL" id="JADBJN010000004">
    <property type="protein sequence ID" value="KAG5666336.1"/>
    <property type="molecule type" value="Genomic_DNA"/>
</dbReference>
<dbReference type="Proteomes" id="UP001107558">
    <property type="component" value="Chromosome 4"/>
</dbReference>
<evidence type="ECO:0000259" key="1">
    <source>
        <dbReference type="Pfam" id="PF17906"/>
    </source>
</evidence>
<dbReference type="GO" id="GO:0005634">
    <property type="term" value="C:nucleus"/>
    <property type="evidence" value="ECO:0007669"/>
    <property type="project" value="TreeGrafter"/>
</dbReference>
<dbReference type="PANTHER" id="PTHR46060:SF2">
    <property type="entry name" value="HISTONE-LYSINE N-METHYLTRANSFERASE SETMAR"/>
    <property type="match status" value="1"/>
</dbReference>
<comment type="caution">
    <text evidence="2">The sequence shown here is derived from an EMBL/GenBank/DDBJ whole genome shotgun (WGS) entry which is preliminary data.</text>
</comment>
<keyword evidence="3" id="KW-1185">Reference proteome</keyword>
<dbReference type="GO" id="GO:0044547">
    <property type="term" value="F:DNA topoisomerase binding"/>
    <property type="evidence" value="ECO:0007669"/>
    <property type="project" value="TreeGrafter"/>
</dbReference>
<dbReference type="PANTHER" id="PTHR46060">
    <property type="entry name" value="MARINER MOS1 TRANSPOSASE-LIKE PROTEIN"/>
    <property type="match status" value="1"/>
</dbReference>
<dbReference type="GO" id="GO:0015074">
    <property type="term" value="P:DNA integration"/>
    <property type="evidence" value="ECO:0007669"/>
    <property type="project" value="TreeGrafter"/>
</dbReference>
<proteinExistence type="predicted"/>
<dbReference type="GO" id="GO:0035861">
    <property type="term" value="C:site of double-strand break"/>
    <property type="evidence" value="ECO:0007669"/>
    <property type="project" value="TreeGrafter"/>
</dbReference>
<dbReference type="GO" id="GO:0000014">
    <property type="term" value="F:single-stranded DNA endodeoxyribonuclease activity"/>
    <property type="evidence" value="ECO:0007669"/>
    <property type="project" value="TreeGrafter"/>
</dbReference>
<dbReference type="AlphaFoldDB" id="A0A9J6B9R2"/>
<dbReference type="OrthoDB" id="10032414at2759"/>
<dbReference type="GO" id="GO:0000729">
    <property type="term" value="P:DNA double-strand break processing"/>
    <property type="evidence" value="ECO:0007669"/>
    <property type="project" value="TreeGrafter"/>
</dbReference>
<dbReference type="Gene3D" id="3.30.420.10">
    <property type="entry name" value="Ribonuclease H-like superfamily/Ribonuclease H"/>
    <property type="match status" value="1"/>
</dbReference>